<keyword evidence="4" id="KW-0325">Glycoprotein</keyword>
<dbReference type="SMART" id="SM00408">
    <property type="entry name" value="IGc2"/>
    <property type="match status" value="2"/>
</dbReference>
<keyword evidence="3" id="KW-1015">Disulfide bond</keyword>
<dbReference type="InterPro" id="IPR051275">
    <property type="entry name" value="Cell_adhesion_signaling"/>
</dbReference>
<evidence type="ECO:0000259" key="9">
    <source>
        <dbReference type="PROSITE" id="PS50853"/>
    </source>
</evidence>
<evidence type="ECO:0000259" key="8">
    <source>
        <dbReference type="PROSITE" id="PS50835"/>
    </source>
</evidence>
<feature type="compositionally biased region" description="Polar residues" evidence="6">
    <location>
        <begin position="396"/>
        <end position="406"/>
    </location>
</feature>
<organism evidence="10 11">
    <name type="scientific">Pinctada imbricata</name>
    <name type="common">Atlantic pearl-oyster</name>
    <name type="synonym">Pinctada martensii</name>
    <dbReference type="NCBI Taxonomy" id="66713"/>
    <lineage>
        <taxon>Eukaryota</taxon>
        <taxon>Metazoa</taxon>
        <taxon>Spiralia</taxon>
        <taxon>Lophotrochozoa</taxon>
        <taxon>Mollusca</taxon>
        <taxon>Bivalvia</taxon>
        <taxon>Autobranchia</taxon>
        <taxon>Pteriomorphia</taxon>
        <taxon>Pterioida</taxon>
        <taxon>Pterioidea</taxon>
        <taxon>Pteriidae</taxon>
        <taxon>Pinctada</taxon>
    </lineage>
</organism>
<evidence type="ECO:0000256" key="2">
    <source>
        <dbReference type="ARBA" id="ARBA00023136"/>
    </source>
</evidence>
<sequence>MSVTRSDSYNRISCRATQNTTVSEFSNITKLNVLYGPREVVLSPNNSTTNLEEGQNLGPITCSADCNPTCTIQWKFNATVGDGRFVDQTTQNDELEIVNVRRSMAGVYRCLVRNKVGYNRKDVSLNVLFPPDRPTVRIGGQIVGERTEIRNESTSLKINCTTSSYPTSLLSIGRGTKELYNRTSNSISFNLRNVGCTDSGQYTCLAFNSKGRNKSVFDLQIQWKPLQVQSFSHADVDSTSVNLTWIPGFNGGAPQHFVISHDSPKTSEWIVVLNVSDSGQTQLISRLVQGLMPNRRYRFRIVSANRFGDTSQMPLYVEFTTKGLPESDPLVSGSMVGVAAGVSALIVVVIIGIVVFLAVKKLRKTEAEKGEKTRYGPTIRDASEQPRYGYDDDNMYANSPNSQNDNTLQVRYAAPSEPTKESTRTQNQDGLIYIDVDFEKPNESKMGRPVIHGDDSRTNYMQVDFTNNYTDSEAAE</sequence>
<dbReference type="PROSITE" id="PS50835">
    <property type="entry name" value="IG_LIKE"/>
    <property type="match status" value="2"/>
</dbReference>
<feature type="domain" description="Ig-like" evidence="8">
    <location>
        <begin position="37"/>
        <end position="126"/>
    </location>
</feature>
<dbReference type="EMBL" id="VSWD01000008">
    <property type="protein sequence ID" value="KAK3095758.1"/>
    <property type="molecule type" value="Genomic_DNA"/>
</dbReference>
<reference evidence="10" key="1">
    <citation type="submission" date="2019-08" db="EMBL/GenBank/DDBJ databases">
        <title>The improved chromosome-level genome for the pearl oyster Pinctada fucata martensii using PacBio sequencing and Hi-C.</title>
        <authorList>
            <person name="Zheng Z."/>
        </authorList>
    </citation>
    <scope>NUCLEOTIDE SEQUENCE</scope>
    <source>
        <strain evidence="10">ZZ-2019</strain>
        <tissue evidence="10">Adductor muscle</tissue>
    </source>
</reference>
<evidence type="ECO:0000256" key="5">
    <source>
        <dbReference type="ARBA" id="ARBA00023319"/>
    </source>
</evidence>
<evidence type="ECO:0000313" key="10">
    <source>
        <dbReference type="EMBL" id="KAK3095758.1"/>
    </source>
</evidence>
<keyword evidence="5" id="KW-0393">Immunoglobulin domain</keyword>
<evidence type="ECO:0000256" key="7">
    <source>
        <dbReference type="SAM" id="Phobius"/>
    </source>
</evidence>
<dbReference type="GO" id="GO:0050839">
    <property type="term" value="F:cell adhesion molecule binding"/>
    <property type="evidence" value="ECO:0007669"/>
    <property type="project" value="TreeGrafter"/>
</dbReference>
<dbReference type="GO" id="GO:0098609">
    <property type="term" value="P:cell-cell adhesion"/>
    <property type="evidence" value="ECO:0007669"/>
    <property type="project" value="TreeGrafter"/>
</dbReference>
<dbReference type="SUPFAM" id="SSF49265">
    <property type="entry name" value="Fibronectin type III"/>
    <property type="match status" value="1"/>
</dbReference>
<dbReference type="PROSITE" id="PS50853">
    <property type="entry name" value="FN3"/>
    <property type="match status" value="1"/>
</dbReference>
<dbReference type="PANTHER" id="PTHR11640:SF31">
    <property type="entry name" value="IRREGULAR CHIASM C-ROUGHEST PROTEIN-RELATED"/>
    <property type="match status" value="1"/>
</dbReference>
<dbReference type="InterPro" id="IPR003599">
    <property type="entry name" value="Ig_sub"/>
</dbReference>
<evidence type="ECO:0000256" key="4">
    <source>
        <dbReference type="ARBA" id="ARBA00023180"/>
    </source>
</evidence>
<feature type="domain" description="Ig-like" evidence="8">
    <location>
        <begin position="134"/>
        <end position="217"/>
    </location>
</feature>
<dbReference type="AlphaFoldDB" id="A0AA88Y1F0"/>
<dbReference type="InterPro" id="IPR007110">
    <property type="entry name" value="Ig-like_dom"/>
</dbReference>
<keyword evidence="11" id="KW-1185">Reference proteome</keyword>
<dbReference type="InterPro" id="IPR013783">
    <property type="entry name" value="Ig-like_fold"/>
</dbReference>
<evidence type="ECO:0000313" key="11">
    <source>
        <dbReference type="Proteomes" id="UP001186944"/>
    </source>
</evidence>
<dbReference type="InterPro" id="IPR003961">
    <property type="entry name" value="FN3_dom"/>
</dbReference>
<protein>
    <submittedName>
        <fullName evidence="10">Uncharacterized protein</fullName>
    </submittedName>
</protein>
<feature type="domain" description="Fibronectin type-III" evidence="9">
    <location>
        <begin position="224"/>
        <end position="324"/>
    </location>
</feature>
<keyword evidence="7" id="KW-1133">Transmembrane helix</keyword>
<keyword evidence="2 7" id="KW-0472">Membrane</keyword>
<comment type="caution">
    <text evidence="10">The sequence shown here is derived from an EMBL/GenBank/DDBJ whole genome shotgun (WGS) entry which is preliminary data.</text>
</comment>
<comment type="subcellular location">
    <subcellularLocation>
        <location evidence="1">Membrane</location>
        <topology evidence="1">Single-pass type I membrane protein</topology>
    </subcellularLocation>
</comment>
<dbReference type="SUPFAM" id="SSF48726">
    <property type="entry name" value="Immunoglobulin"/>
    <property type="match status" value="2"/>
</dbReference>
<dbReference type="InterPro" id="IPR003598">
    <property type="entry name" value="Ig_sub2"/>
</dbReference>
<dbReference type="SMART" id="SM00060">
    <property type="entry name" value="FN3"/>
    <property type="match status" value="1"/>
</dbReference>
<dbReference type="GO" id="GO:0005886">
    <property type="term" value="C:plasma membrane"/>
    <property type="evidence" value="ECO:0007669"/>
    <property type="project" value="TreeGrafter"/>
</dbReference>
<evidence type="ECO:0000256" key="6">
    <source>
        <dbReference type="SAM" id="MobiDB-lite"/>
    </source>
</evidence>
<accession>A0AA88Y1F0</accession>
<dbReference type="InterPro" id="IPR036179">
    <property type="entry name" value="Ig-like_dom_sf"/>
</dbReference>
<dbReference type="Gene3D" id="2.60.40.10">
    <property type="entry name" value="Immunoglobulins"/>
    <property type="match status" value="3"/>
</dbReference>
<name>A0AA88Y1F0_PINIB</name>
<dbReference type="Pfam" id="PF13927">
    <property type="entry name" value="Ig_3"/>
    <property type="match status" value="1"/>
</dbReference>
<dbReference type="InterPro" id="IPR036116">
    <property type="entry name" value="FN3_sf"/>
</dbReference>
<dbReference type="SMART" id="SM00409">
    <property type="entry name" value="IG"/>
    <property type="match status" value="2"/>
</dbReference>
<feature type="region of interest" description="Disordered" evidence="6">
    <location>
        <begin position="367"/>
        <end position="406"/>
    </location>
</feature>
<dbReference type="GO" id="GO:0005911">
    <property type="term" value="C:cell-cell junction"/>
    <property type="evidence" value="ECO:0007669"/>
    <property type="project" value="TreeGrafter"/>
</dbReference>
<dbReference type="CDD" id="cd00063">
    <property type="entry name" value="FN3"/>
    <property type="match status" value="1"/>
</dbReference>
<evidence type="ECO:0000256" key="1">
    <source>
        <dbReference type="ARBA" id="ARBA00004479"/>
    </source>
</evidence>
<keyword evidence="7" id="KW-0812">Transmembrane</keyword>
<feature type="transmembrane region" description="Helical" evidence="7">
    <location>
        <begin position="335"/>
        <end position="359"/>
    </location>
</feature>
<evidence type="ECO:0000256" key="3">
    <source>
        <dbReference type="ARBA" id="ARBA00023157"/>
    </source>
</evidence>
<proteinExistence type="predicted"/>
<dbReference type="PANTHER" id="PTHR11640">
    <property type="entry name" value="NEPHRIN"/>
    <property type="match status" value="1"/>
</dbReference>
<dbReference type="Proteomes" id="UP001186944">
    <property type="component" value="Unassembled WGS sequence"/>
</dbReference>
<gene>
    <name evidence="10" type="ORF">FSP39_018669</name>
</gene>